<evidence type="ECO:0000259" key="7">
    <source>
        <dbReference type="Pfam" id="PF04932"/>
    </source>
</evidence>
<dbReference type="PANTHER" id="PTHR37422:SF13">
    <property type="entry name" value="LIPOPOLYSACCHARIDE BIOSYNTHESIS PROTEIN PA4999-RELATED"/>
    <property type="match status" value="1"/>
</dbReference>
<feature type="transmembrane region" description="Helical" evidence="6">
    <location>
        <begin position="247"/>
        <end position="267"/>
    </location>
</feature>
<evidence type="ECO:0000256" key="4">
    <source>
        <dbReference type="ARBA" id="ARBA00023136"/>
    </source>
</evidence>
<gene>
    <name evidence="8" type="ORF">COV54_01445</name>
</gene>
<dbReference type="EMBL" id="PCWR01000035">
    <property type="protein sequence ID" value="PIR07333.1"/>
    <property type="molecule type" value="Genomic_DNA"/>
</dbReference>
<dbReference type="Proteomes" id="UP000228867">
    <property type="component" value="Unassembled WGS sequence"/>
</dbReference>
<evidence type="ECO:0000313" key="9">
    <source>
        <dbReference type="Proteomes" id="UP000228867"/>
    </source>
</evidence>
<name>A0A2H0NEL4_9BACT</name>
<evidence type="ECO:0000256" key="2">
    <source>
        <dbReference type="ARBA" id="ARBA00022692"/>
    </source>
</evidence>
<protein>
    <recommendedName>
        <fullName evidence="7">O-antigen ligase-related domain-containing protein</fullName>
    </recommendedName>
</protein>
<dbReference type="InterPro" id="IPR019734">
    <property type="entry name" value="TPR_rpt"/>
</dbReference>
<feature type="transmembrane region" description="Helical" evidence="6">
    <location>
        <begin position="97"/>
        <end position="117"/>
    </location>
</feature>
<evidence type="ECO:0000256" key="3">
    <source>
        <dbReference type="ARBA" id="ARBA00022989"/>
    </source>
</evidence>
<comment type="caution">
    <text evidence="8">The sequence shown here is derived from an EMBL/GenBank/DDBJ whole genome shotgun (WGS) entry which is preliminary data.</text>
</comment>
<feature type="repeat" description="TPR" evidence="5">
    <location>
        <begin position="598"/>
        <end position="631"/>
    </location>
</feature>
<feature type="transmembrane region" description="Helical" evidence="6">
    <location>
        <begin position="446"/>
        <end position="465"/>
    </location>
</feature>
<feature type="transmembrane region" description="Helical" evidence="6">
    <location>
        <begin position="12"/>
        <end position="33"/>
    </location>
</feature>
<reference evidence="8 9" key="1">
    <citation type="submission" date="2017-09" db="EMBL/GenBank/DDBJ databases">
        <title>Depth-based differentiation of microbial function through sediment-hosted aquifers and enrichment of novel symbionts in the deep terrestrial subsurface.</title>
        <authorList>
            <person name="Probst A.J."/>
            <person name="Ladd B."/>
            <person name="Jarett J.K."/>
            <person name="Geller-Mcgrath D.E."/>
            <person name="Sieber C.M."/>
            <person name="Emerson J.B."/>
            <person name="Anantharaman K."/>
            <person name="Thomas B.C."/>
            <person name="Malmstrom R."/>
            <person name="Stieglmeier M."/>
            <person name="Klingl A."/>
            <person name="Woyke T."/>
            <person name="Ryan C.M."/>
            <person name="Banfield J.F."/>
        </authorList>
    </citation>
    <scope>NUCLEOTIDE SEQUENCE [LARGE SCALE GENOMIC DNA]</scope>
    <source>
        <strain evidence="8">CG11_big_fil_rev_8_21_14_0_20_38_23</strain>
    </source>
</reference>
<keyword evidence="4 6" id="KW-0472">Membrane</keyword>
<dbReference type="PANTHER" id="PTHR37422">
    <property type="entry name" value="TEICHURONIC ACID BIOSYNTHESIS PROTEIN TUAE"/>
    <property type="match status" value="1"/>
</dbReference>
<evidence type="ECO:0000256" key="1">
    <source>
        <dbReference type="ARBA" id="ARBA00004141"/>
    </source>
</evidence>
<feature type="transmembrane region" description="Helical" evidence="6">
    <location>
        <begin position="409"/>
        <end position="425"/>
    </location>
</feature>
<keyword evidence="5" id="KW-0802">TPR repeat</keyword>
<feature type="transmembrane region" description="Helical" evidence="6">
    <location>
        <begin position="201"/>
        <end position="220"/>
    </location>
</feature>
<feature type="domain" description="O-antigen ligase-related" evidence="7">
    <location>
        <begin position="209"/>
        <end position="366"/>
    </location>
</feature>
<feature type="transmembrane region" description="Helical" evidence="6">
    <location>
        <begin position="39"/>
        <end position="58"/>
    </location>
</feature>
<feature type="non-terminal residue" evidence="8">
    <location>
        <position position="702"/>
    </location>
</feature>
<feature type="transmembrane region" description="Helical" evidence="6">
    <location>
        <begin position="226"/>
        <end position="242"/>
    </location>
</feature>
<keyword evidence="3 6" id="KW-1133">Transmembrane helix</keyword>
<dbReference type="PROSITE" id="PS50005">
    <property type="entry name" value="TPR"/>
    <property type="match status" value="1"/>
</dbReference>
<proteinExistence type="predicted"/>
<dbReference type="Pfam" id="PF04932">
    <property type="entry name" value="Wzy_C"/>
    <property type="match status" value="1"/>
</dbReference>
<accession>A0A2H0NEL4</accession>
<dbReference type="InterPro" id="IPR007016">
    <property type="entry name" value="O-antigen_ligase-rel_domated"/>
</dbReference>
<feature type="transmembrane region" description="Helical" evidence="6">
    <location>
        <begin position="386"/>
        <end position="403"/>
    </location>
</feature>
<dbReference type="InterPro" id="IPR051533">
    <property type="entry name" value="WaaL-like"/>
</dbReference>
<organism evidence="8 9">
    <name type="scientific">Candidatus Jorgensenbacteria bacterium CG11_big_fil_rev_8_21_14_0_20_38_23</name>
    <dbReference type="NCBI Taxonomy" id="1974594"/>
    <lineage>
        <taxon>Bacteria</taxon>
        <taxon>Candidatus Joergenseniibacteriota</taxon>
    </lineage>
</organism>
<feature type="transmembrane region" description="Helical" evidence="6">
    <location>
        <begin position="70"/>
        <end position="91"/>
    </location>
</feature>
<feature type="transmembrane region" description="Helical" evidence="6">
    <location>
        <begin position="170"/>
        <end position="189"/>
    </location>
</feature>
<evidence type="ECO:0000313" key="8">
    <source>
        <dbReference type="EMBL" id="PIR07333.1"/>
    </source>
</evidence>
<dbReference type="GO" id="GO:0016020">
    <property type="term" value="C:membrane"/>
    <property type="evidence" value="ECO:0007669"/>
    <property type="project" value="UniProtKB-SubCell"/>
</dbReference>
<feature type="transmembrane region" description="Helical" evidence="6">
    <location>
        <begin position="353"/>
        <end position="374"/>
    </location>
</feature>
<dbReference type="InterPro" id="IPR011990">
    <property type="entry name" value="TPR-like_helical_dom_sf"/>
</dbReference>
<sequence length="702" mass="80086">MSSQFNLKAIKILIYGLIIGTPLIFYTHSLFPLTIPKIVFFQSVVEIIFGLWLGLIIFNKRYLPKLTPLFIALLIFFAVLSISAVFGINFFHSLWSSIERGIGIVGIFHFLFLAIVLQSIGKEINWRPLWLTSFITSAIVALGAPIQQFVAPSIFLTHSGYRPGSFFGNPTFMAGYLLFNVFIGFWLLAQFSSKAGRHSKIWCGFIVTGLVLDFFAIFLSETLGDIIGLAVGLGFLALYFLFKSRGWFRIFLLALIIGTLVLTAVFVSTRKLPFWEHKPIFQRLAGFSFTGSGIQNRFIAWRAAIEGFKERPILGWGWENFNIPFNTHYDPQLLTWNFSETYWDKPHNVYLEYLVTGGILGLLAYLGIFITLGYELFRLRRRDPMMFSFLIAASLAYLVQNAIIFDTIGTYLMFFLVIGFVDYRFSSLKSELSETRTESSDRAGKLTSVVSAISAIIFLLPIYFLNWQILRSSYYYYWGLNYLKNGLVQAADLSWQEALQIKSPYLDDVRKDFASFNQEVLKMALQAPQELLFSFLEIRHKQAIEELKKIISHQPNNYFYYVFLADFYNNFYNFGGEAYIQEALKNIDKAIELSPKRQQIYYVLARTRLLQKDTNGAFQAFDQAVVLAPEAGDPHFAYGILAYQVKDIKKGREEIAKAKALGRDVQSAAEALTLGSLVGDLENDYPRAIELFKTAIHLAHGE</sequence>
<comment type="subcellular location">
    <subcellularLocation>
        <location evidence="1">Membrane</location>
        <topology evidence="1">Multi-pass membrane protein</topology>
    </subcellularLocation>
</comment>
<evidence type="ECO:0000256" key="5">
    <source>
        <dbReference type="PROSITE-ProRule" id="PRU00339"/>
    </source>
</evidence>
<dbReference type="Gene3D" id="1.25.40.10">
    <property type="entry name" value="Tetratricopeptide repeat domain"/>
    <property type="match status" value="1"/>
</dbReference>
<feature type="transmembrane region" description="Helical" evidence="6">
    <location>
        <begin position="129"/>
        <end position="150"/>
    </location>
</feature>
<keyword evidence="2 6" id="KW-0812">Transmembrane</keyword>
<dbReference type="AlphaFoldDB" id="A0A2H0NEL4"/>
<dbReference type="SUPFAM" id="SSF48452">
    <property type="entry name" value="TPR-like"/>
    <property type="match status" value="1"/>
</dbReference>
<evidence type="ECO:0000256" key="6">
    <source>
        <dbReference type="SAM" id="Phobius"/>
    </source>
</evidence>